<feature type="transmembrane region" description="Helical" evidence="7">
    <location>
        <begin position="136"/>
        <end position="157"/>
    </location>
</feature>
<evidence type="ECO:0000256" key="1">
    <source>
        <dbReference type="ARBA" id="ARBA00004141"/>
    </source>
</evidence>
<dbReference type="InterPro" id="IPR052337">
    <property type="entry name" value="SAT4-like"/>
</dbReference>
<evidence type="ECO:0000256" key="4">
    <source>
        <dbReference type="ARBA" id="ARBA00023136"/>
    </source>
</evidence>
<evidence type="ECO:0000256" key="6">
    <source>
        <dbReference type="SAM" id="MobiDB-lite"/>
    </source>
</evidence>
<evidence type="ECO:0000256" key="5">
    <source>
        <dbReference type="ARBA" id="ARBA00038359"/>
    </source>
</evidence>
<name>A0AAV9GA46_9PEZI</name>
<feature type="transmembrane region" description="Helical" evidence="7">
    <location>
        <begin position="217"/>
        <end position="235"/>
    </location>
</feature>
<dbReference type="GO" id="GO:0016020">
    <property type="term" value="C:membrane"/>
    <property type="evidence" value="ECO:0007669"/>
    <property type="project" value="UniProtKB-SubCell"/>
</dbReference>
<keyword evidence="10" id="KW-1185">Reference proteome</keyword>
<feature type="transmembrane region" description="Helical" evidence="7">
    <location>
        <begin position="99"/>
        <end position="116"/>
    </location>
</feature>
<evidence type="ECO:0000313" key="10">
    <source>
        <dbReference type="Proteomes" id="UP001321760"/>
    </source>
</evidence>
<feature type="transmembrane region" description="Helical" evidence="7">
    <location>
        <begin position="58"/>
        <end position="79"/>
    </location>
</feature>
<evidence type="ECO:0000313" key="9">
    <source>
        <dbReference type="EMBL" id="KAK4444825.1"/>
    </source>
</evidence>
<dbReference type="Pfam" id="PF20684">
    <property type="entry name" value="Fung_rhodopsin"/>
    <property type="match status" value="1"/>
</dbReference>
<comment type="subcellular location">
    <subcellularLocation>
        <location evidence="1">Membrane</location>
        <topology evidence="1">Multi-pass membrane protein</topology>
    </subcellularLocation>
</comment>
<dbReference type="EMBL" id="MU865972">
    <property type="protein sequence ID" value="KAK4444825.1"/>
    <property type="molecule type" value="Genomic_DNA"/>
</dbReference>
<dbReference type="InterPro" id="IPR049326">
    <property type="entry name" value="Rhodopsin_dom_fungi"/>
</dbReference>
<sequence>MDGPPPQLTPEELAALPHDDRGPALVATSWSLTCLAAIFLGLRVYCKMIRHRFLWWDDWILIAAWVTLAIDSALATVMVVDHTYGRHTWDFRTPDLDQFVLIVAVRATFTVAAIAWTKTAFAITLLRLSDGWMKKVLWFIIVTMNIALAITAMTFWVQCTPLEKSWKPSIPGSCKDPTPKLHYDIFSGACSAACDFVLALLPWKLLLGLQLKKTEKFGAAIAMSMGFLAGIAGVIKTVKLPKLASPDMYDAADLVIWDISEAAVSMIGACLPVLRTLIRDVRSTIRSGGTTQPHYTASEGASRSRRTNNSTRPAWELTARDSSSKHPSGSLSSRSREHDDEEGGSEKASSVFHMVAQGPSQVQRR</sequence>
<protein>
    <recommendedName>
        <fullName evidence="8">Rhodopsin domain-containing protein</fullName>
    </recommendedName>
</protein>
<dbReference type="AlphaFoldDB" id="A0AAV9GA46"/>
<organism evidence="9 10">
    <name type="scientific">Podospora aff. communis PSN243</name>
    <dbReference type="NCBI Taxonomy" id="3040156"/>
    <lineage>
        <taxon>Eukaryota</taxon>
        <taxon>Fungi</taxon>
        <taxon>Dikarya</taxon>
        <taxon>Ascomycota</taxon>
        <taxon>Pezizomycotina</taxon>
        <taxon>Sordariomycetes</taxon>
        <taxon>Sordariomycetidae</taxon>
        <taxon>Sordariales</taxon>
        <taxon>Podosporaceae</taxon>
        <taxon>Podospora</taxon>
    </lineage>
</organism>
<proteinExistence type="inferred from homology"/>
<comment type="similarity">
    <text evidence="5">Belongs to the SAT4 family.</text>
</comment>
<feature type="compositionally biased region" description="Polar residues" evidence="6">
    <location>
        <begin position="288"/>
        <end position="301"/>
    </location>
</feature>
<keyword evidence="4 7" id="KW-0472">Membrane</keyword>
<evidence type="ECO:0000256" key="3">
    <source>
        <dbReference type="ARBA" id="ARBA00022989"/>
    </source>
</evidence>
<dbReference type="PANTHER" id="PTHR33048">
    <property type="entry name" value="PTH11-LIKE INTEGRAL MEMBRANE PROTEIN (AFU_ORTHOLOGUE AFUA_5G11245)"/>
    <property type="match status" value="1"/>
</dbReference>
<reference evidence="9" key="1">
    <citation type="journal article" date="2023" name="Mol. Phylogenet. Evol.">
        <title>Genome-scale phylogeny and comparative genomics of the fungal order Sordariales.</title>
        <authorList>
            <person name="Hensen N."/>
            <person name="Bonometti L."/>
            <person name="Westerberg I."/>
            <person name="Brannstrom I.O."/>
            <person name="Guillou S."/>
            <person name="Cros-Aarteil S."/>
            <person name="Calhoun S."/>
            <person name="Haridas S."/>
            <person name="Kuo A."/>
            <person name="Mondo S."/>
            <person name="Pangilinan J."/>
            <person name="Riley R."/>
            <person name="LaButti K."/>
            <person name="Andreopoulos B."/>
            <person name="Lipzen A."/>
            <person name="Chen C."/>
            <person name="Yan M."/>
            <person name="Daum C."/>
            <person name="Ng V."/>
            <person name="Clum A."/>
            <person name="Steindorff A."/>
            <person name="Ohm R.A."/>
            <person name="Martin F."/>
            <person name="Silar P."/>
            <person name="Natvig D.O."/>
            <person name="Lalanne C."/>
            <person name="Gautier V."/>
            <person name="Ament-Velasquez S.L."/>
            <person name="Kruys A."/>
            <person name="Hutchinson M.I."/>
            <person name="Powell A.J."/>
            <person name="Barry K."/>
            <person name="Miller A.N."/>
            <person name="Grigoriev I.V."/>
            <person name="Debuchy R."/>
            <person name="Gladieux P."/>
            <person name="Hiltunen Thoren M."/>
            <person name="Johannesson H."/>
        </authorList>
    </citation>
    <scope>NUCLEOTIDE SEQUENCE</scope>
    <source>
        <strain evidence="9">PSN243</strain>
    </source>
</reference>
<accession>A0AAV9GA46</accession>
<evidence type="ECO:0000256" key="2">
    <source>
        <dbReference type="ARBA" id="ARBA00022692"/>
    </source>
</evidence>
<feature type="transmembrane region" description="Helical" evidence="7">
    <location>
        <begin position="24"/>
        <end position="46"/>
    </location>
</feature>
<feature type="transmembrane region" description="Helical" evidence="7">
    <location>
        <begin position="185"/>
        <end position="205"/>
    </location>
</feature>
<dbReference type="Proteomes" id="UP001321760">
    <property type="component" value="Unassembled WGS sequence"/>
</dbReference>
<feature type="domain" description="Rhodopsin" evidence="8">
    <location>
        <begin position="42"/>
        <end position="279"/>
    </location>
</feature>
<keyword evidence="2 7" id="KW-0812">Transmembrane</keyword>
<keyword evidence="3 7" id="KW-1133">Transmembrane helix</keyword>
<feature type="region of interest" description="Disordered" evidence="6">
    <location>
        <begin position="288"/>
        <end position="365"/>
    </location>
</feature>
<feature type="transmembrane region" description="Helical" evidence="7">
    <location>
        <begin position="255"/>
        <end position="278"/>
    </location>
</feature>
<evidence type="ECO:0000259" key="8">
    <source>
        <dbReference type="Pfam" id="PF20684"/>
    </source>
</evidence>
<evidence type="ECO:0000256" key="7">
    <source>
        <dbReference type="SAM" id="Phobius"/>
    </source>
</evidence>
<gene>
    <name evidence="9" type="ORF">QBC34DRAFT_498002</name>
</gene>
<dbReference type="PANTHER" id="PTHR33048:SF42">
    <property type="entry name" value="INTEGRAL MEMBRANE PROTEIN"/>
    <property type="match status" value="1"/>
</dbReference>
<reference evidence="9" key="2">
    <citation type="submission" date="2023-05" db="EMBL/GenBank/DDBJ databases">
        <authorList>
            <consortium name="Lawrence Berkeley National Laboratory"/>
            <person name="Steindorff A."/>
            <person name="Hensen N."/>
            <person name="Bonometti L."/>
            <person name="Westerberg I."/>
            <person name="Brannstrom I.O."/>
            <person name="Guillou S."/>
            <person name="Cros-Aarteil S."/>
            <person name="Calhoun S."/>
            <person name="Haridas S."/>
            <person name="Kuo A."/>
            <person name="Mondo S."/>
            <person name="Pangilinan J."/>
            <person name="Riley R."/>
            <person name="Labutti K."/>
            <person name="Andreopoulos B."/>
            <person name="Lipzen A."/>
            <person name="Chen C."/>
            <person name="Yanf M."/>
            <person name="Daum C."/>
            <person name="Ng V."/>
            <person name="Clum A."/>
            <person name="Ohm R."/>
            <person name="Martin F."/>
            <person name="Silar P."/>
            <person name="Natvig D."/>
            <person name="Lalanne C."/>
            <person name="Gautier V."/>
            <person name="Ament-Velasquez S.L."/>
            <person name="Kruys A."/>
            <person name="Hutchinson M.I."/>
            <person name="Powell A.J."/>
            <person name="Barry K."/>
            <person name="Miller A.N."/>
            <person name="Grigoriev I.V."/>
            <person name="Debuchy R."/>
            <person name="Gladieux P."/>
            <person name="Thoren M.H."/>
            <person name="Johannesson H."/>
        </authorList>
    </citation>
    <scope>NUCLEOTIDE SEQUENCE</scope>
    <source>
        <strain evidence="9">PSN243</strain>
    </source>
</reference>
<comment type="caution">
    <text evidence="9">The sequence shown here is derived from an EMBL/GenBank/DDBJ whole genome shotgun (WGS) entry which is preliminary data.</text>
</comment>